<proteinExistence type="predicted"/>
<evidence type="ECO:0000256" key="1">
    <source>
        <dbReference type="SAM" id="Phobius"/>
    </source>
</evidence>
<gene>
    <name evidence="2" type="ORF">MST27_16485</name>
</gene>
<name>A0A9X2ASV3_9GAMM</name>
<sequence>MHQDEDRQRLLHRYKADSASPRSGRIDRAYLAWLRRRFDDPNIQEPPPPEPDSTERQPVKLAGKKLLFVTLIAVTLLIGFWTLTLSTIDKGFIAVDSTKLKFSVSGKNIWAGYFFLGAFSAIAVYACFINHAQKPMFKKVGNALAVIWGCAFIFVLVLSD</sequence>
<comment type="caution">
    <text evidence="2">The sequence shown here is derived from an EMBL/GenBank/DDBJ whole genome shotgun (WGS) entry which is preliminary data.</text>
</comment>
<reference evidence="2" key="1">
    <citation type="submission" date="2022-03" db="EMBL/GenBank/DDBJ databases">
        <title>Pseudomonas marianensis sp. nov., a marine bacterium isolated from deep-sea sediments of the Mariana Trench.</title>
        <authorList>
            <person name="Wei Y."/>
        </authorList>
    </citation>
    <scope>NUCLEOTIDE SEQUENCE</scope>
    <source>
        <strain evidence="2">PS1</strain>
    </source>
</reference>
<keyword evidence="3" id="KW-1185">Reference proteome</keyword>
<keyword evidence="1" id="KW-1133">Transmembrane helix</keyword>
<feature type="transmembrane region" description="Helical" evidence="1">
    <location>
        <begin position="140"/>
        <end position="159"/>
    </location>
</feature>
<feature type="transmembrane region" description="Helical" evidence="1">
    <location>
        <begin position="108"/>
        <end position="128"/>
    </location>
</feature>
<protein>
    <submittedName>
        <fullName evidence="2">Uncharacterized protein</fullName>
    </submittedName>
</protein>
<evidence type="ECO:0000313" key="2">
    <source>
        <dbReference type="EMBL" id="MCJ0974973.1"/>
    </source>
</evidence>
<dbReference type="EMBL" id="JALGRD010000009">
    <property type="protein sequence ID" value="MCJ0974973.1"/>
    <property type="molecule type" value="Genomic_DNA"/>
</dbReference>
<evidence type="ECO:0000313" key="3">
    <source>
        <dbReference type="Proteomes" id="UP001139682"/>
    </source>
</evidence>
<keyword evidence="1" id="KW-0812">Transmembrane</keyword>
<accession>A0A9X2ASV3</accession>
<dbReference type="AlphaFoldDB" id="A0A9X2ASV3"/>
<dbReference type="Proteomes" id="UP001139682">
    <property type="component" value="Unassembled WGS sequence"/>
</dbReference>
<organism evidence="2 3">
    <name type="scientific">Stutzerimonas marianensis</name>
    <dbReference type="NCBI Taxonomy" id="2929513"/>
    <lineage>
        <taxon>Bacteria</taxon>
        <taxon>Pseudomonadati</taxon>
        <taxon>Pseudomonadota</taxon>
        <taxon>Gammaproteobacteria</taxon>
        <taxon>Pseudomonadales</taxon>
        <taxon>Pseudomonadaceae</taxon>
        <taxon>Stutzerimonas</taxon>
    </lineage>
</organism>
<feature type="transmembrane region" description="Helical" evidence="1">
    <location>
        <begin position="66"/>
        <end position="88"/>
    </location>
</feature>
<dbReference type="RefSeq" id="WP_243607036.1">
    <property type="nucleotide sequence ID" value="NZ_JALGRD010000009.1"/>
</dbReference>
<keyword evidence="1" id="KW-0472">Membrane</keyword>